<evidence type="ECO:0000313" key="1">
    <source>
        <dbReference type="EMBL" id="EFO61326.1"/>
    </source>
</evidence>
<dbReference type="OrthoDB" id="10259250at2759"/>
<protein>
    <submittedName>
        <fullName evidence="1">Uncharacterized protein</fullName>
    </submittedName>
</protein>
<dbReference type="OMA" id="VYNVTPC"/>
<sequence>MLVRVNLQLSECYQVFLVSRKMASWFKTGVTSPGPAAYYIRREFDSKGAHVENELGLLTNPLLSSRSPTVNLLNRSQSPVNLIHSERRSPEHKDLSLKKGMKGSLLSSPWLETYRSTSPPAKEITSSRNIRRSPATQIVYNVTPCRQAQGRATSPLYHSGSLSIPHIRSHSPLQESRFVPTTQRTQLALSASSIRLSKPHTGPAFSIKGREIMWREAWGAMLKTAPSHL</sequence>
<name>E1F882_GIAIA</name>
<dbReference type="EMBL" id="ACVC01000232">
    <property type="protein sequence ID" value="EFO61326.1"/>
    <property type="molecule type" value="Genomic_DNA"/>
</dbReference>
<dbReference type="VEuPathDB" id="GiardiaDB:GLP15_1323"/>
<accession>E1F882</accession>
<dbReference type="Proteomes" id="UP000008974">
    <property type="component" value="Unassembled WGS sequence"/>
</dbReference>
<dbReference type="AlphaFoldDB" id="E1F882"/>
<proteinExistence type="predicted"/>
<gene>
    <name evidence="1" type="ORF">GLP15_1323</name>
</gene>
<comment type="caution">
    <text evidence="1">The sequence shown here is derived from an EMBL/GenBank/DDBJ whole genome shotgun (WGS) entry which is preliminary data.</text>
</comment>
<evidence type="ECO:0000313" key="2">
    <source>
        <dbReference type="Proteomes" id="UP000008974"/>
    </source>
</evidence>
<reference evidence="1 2" key="1">
    <citation type="journal article" date="2010" name="BMC Genomics">
        <title>Genome analysis and comparative genomics of a Giardia intestinalis assemblage E isolate.</title>
        <authorList>
            <person name="Jerlstrom-Hultqvist J."/>
            <person name="Franzen O."/>
            <person name="Ankarklev J."/>
            <person name="Xu F."/>
            <person name="Nohynkova E."/>
            <person name="Andersson J.O."/>
            <person name="Svard S.G."/>
            <person name="Andersson B."/>
        </authorList>
    </citation>
    <scope>NUCLEOTIDE SEQUENCE [LARGE SCALE GENOMIC DNA]</scope>
    <source>
        <strain evidence="1 2">P15</strain>
    </source>
</reference>
<organism evidence="1 2">
    <name type="scientific">Giardia intestinalis (strain P15)</name>
    <name type="common">Giardia lamblia</name>
    <dbReference type="NCBI Taxonomy" id="658858"/>
    <lineage>
        <taxon>Eukaryota</taxon>
        <taxon>Metamonada</taxon>
        <taxon>Diplomonadida</taxon>
        <taxon>Hexamitidae</taxon>
        <taxon>Giardiinae</taxon>
        <taxon>Giardia</taxon>
    </lineage>
</organism>